<dbReference type="Proteomes" id="UP000324705">
    <property type="component" value="Chromosome 1B"/>
</dbReference>
<feature type="region of interest" description="Disordered" evidence="13">
    <location>
        <begin position="27"/>
        <end position="58"/>
    </location>
</feature>
<evidence type="ECO:0000256" key="12">
    <source>
        <dbReference type="PROSITE-ProRule" id="PRU10141"/>
    </source>
</evidence>
<dbReference type="Pfam" id="PF08263">
    <property type="entry name" value="LRRNT_2"/>
    <property type="match status" value="1"/>
</dbReference>
<dbReference type="OMA" id="YFTAWTN"/>
<feature type="binding site" evidence="12">
    <location>
        <position position="854"/>
    </location>
    <ligand>
        <name>ATP</name>
        <dbReference type="ChEBI" id="CHEBI:30616"/>
    </ligand>
</feature>
<keyword evidence="12" id="KW-0547">Nucleotide-binding</keyword>
<dbReference type="GO" id="GO:0005886">
    <property type="term" value="C:plasma membrane"/>
    <property type="evidence" value="ECO:0007669"/>
    <property type="project" value="UniProtKB-SubCell"/>
</dbReference>
<keyword evidence="8 14" id="KW-1133">Transmembrane helix</keyword>
<dbReference type="PANTHER" id="PTHR48052:SF52">
    <property type="entry name" value="PROTEIN KINASE DOMAIN-CONTAINING PROTEIN"/>
    <property type="match status" value="1"/>
</dbReference>
<dbReference type="FunFam" id="3.80.10.10:FF:000383">
    <property type="entry name" value="Leucine-rich repeat receptor protein kinase EMS1"/>
    <property type="match status" value="1"/>
</dbReference>
<evidence type="ECO:0000313" key="16">
    <source>
        <dbReference type="EMBL" id="VAH16180.1"/>
    </source>
</evidence>
<keyword evidence="17" id="KW-1185">Reference proteome</keyword>
<dbReference type="InterPro" id="IPR008266">
    <property type="entry name" value="Tyr_kinase_AS"/>
</dbReference>
<keyword evidence="3" id="KW-1003">Cell membrane</keyword>
<evidence type="ECO:0000313" key="17">
    <source>
        <dbReference type="Proteomes" id="UP000324705"/>
    </source>
</evidence>
<dbReference type="InterPro" id="IPR017441">
    <property type="entry name" value="Protein_kinase_ATP_BS"/>
</dbReference>
<evidence type="ECO:0000256" key="5">
    <source>
        <dbReference type="ARBA" id="ARBA00022692"/>
    </source>
</evidence>
<dbReference type="PROSITE" id="PS00107">
    <property type="entry name" value="PROTEIN_KINASE_ATP"/>
    <property type="match status" value="1"/>
</dbReference>
<evidence type="ECO:0000256" key="2">
    <source>
        <dbReference type="ARBA" id="ARBA00009592"/>
    </source>
</evidence>
<comment type="subcellular location">
    <subcellularLocation>
        <location evidence="1">Cell membrane</location>
        <topology evidence="1">Single-pass type I membrane protein</topology>
    </subcellularLocation>
</comment>
<keyword evidence="7" id="KW-0677">Repeat</keyword>
<dbReference type="Pfam" id="PF00069">
    <property type="entry name" value="Pkinase"/>
    <property type="match status" value="1"/>
</dbReference>
<evidence type="ECO:0000256" key="13">
    <source>
        <dbReference type="SAM" id="MobiDB-lite"/>
    </source>
</evidence>
<dbReference type="GO" id="GO:0005524">
    <property type="term" value="F:ATP binding"/>
    <property type="evidence" value="ECO:0007669"/>
    <property type="project" value="UniProtKB-UniRule"/>
</dbReference>
<accession>A0A9R0QRV3</accession>
<name>A0A9R0QRV3_TRITD</name>
<dbReference type="Pfam" id="PF13855">
    <property type="entry name" value="LRR_8"/>
    <property type="match status" value="1"/>
</dbReference>
<evidence type="ECO:0000256" key="4">
    <source>
        <dbReference type="ARBA" id="ARBA00022614"/>
    </source>
</evidence>
<dbReference type="GO" id="GO:0004672">
    <property type="term" value="F:protein kinase activity"/>
    <property type="evidence" value="ECO:0007669"/>
    <property type="project" value="InterPro"/>
</dbReference>
<dbReference type="InterPro" id="IPR013210">
    <property type="entry name" value="LRR_N_plant-typ"/>
</dbReference>
<keyword evidence="12" id="KW-0067">ATP-binding</keyword>
<feature type="transmembrane region" description="Helical" evidence="14">
    <location>
        <begin position="755"/>
        <end position="779"/>
    </location>
</feature>
<dbReference type="Gene3D" id="1.10.510.10">
    <property type="entry name" value="Transferase(Phosphotransferase) domain 1"/>
    <property type="match status" value="1"/>
</dbReference>
<dbReference type="InterPro" id="IPR001611">
    <property type="entry name" value="Leu-rich_rpt"/>
</dbReference>
<gene>
    <name evidence="16" type="ORF">TRITD_1Bv1G096600</name>
</gene>
<evidence type="ECO:0000256" key="11">
    <source>
        <dbReference type="ARBA" id="ARBA00023180"/>
    </source>
</evidence>
<evidence type="ECO:0000256" key="7">
    <source>
        <dbReference type="ARBA" id="ARBA00022737"/>
    </source>
</evidence>
<keyword evidence="10" id="KW-0675">Receptor</keyword>
<sequence length="1129" mass="121587">MSTVCRRARTTGNARDGCSCTPIGSRTPMTWLTNDPHPTADSPRENEMRHHDHHRARTSSRDTLRLALLLFLLLSSSQLRGASSAPGEAEALLEWKDSLPLTAAAAGALGSWDRAAAANSSFVVCSWHGMTCDVFGRVVGVDVSGASIDGTLDALDLSSLPSLGSLNLSYNALVGSFPSNVSAPLLNITSVDLSNNNLSGPIPPALPAYMPNLEHLNLSSNQFAGEIPPSVANLTRLQSLVLGKNSFSGGIPPALGSISRLRVLELHSNPLGGAIPASLGKLRSLERINVSIAQLESTLPTELSHCTNLTVIGLAVNKLSGKLPLSWAKLRKVREFNVSKNMLTGDILPDYFTAWTRLTVFQADKNRFIGEVPAEVGMASRLEFLSFATNNLSGEIPAIIGSLTNLKLLDLAENEFSGTIPRTIGNLTRLETLRLYNNKLTGGLPDELRNMRALQKISVSTNMLDGKLPAGLVRLPNLVYIVAFDNFFSGTIPPISSRQLTVVSMANNNFSGELPQGLCLSASRLMYLGLDSNQFTGTVPACYRNLTKLVRIRMSRNRLTGDVSQVLGLHPNLYYIDLSGNAFGGELPEHWAQFQSLLYLNLDRNKITGTIPPGFGDMAALKDLSLAANHLAGAIPPELGKLQLLNVNLRHNMLSGPIPSTLGNVTTMLLLDLSGNELDGGVPLELTKLDRMWYLNLSSNNLTGAVPALLGKMSSLSDLDLSGNPGLCGDVAGLKSCSLHATGDGVGSRRHNIRLVLAVALSVVGALLFFVAAVALLLVRKNRRTDEDTEETTASGSGTTDLQASIWSKDVEFSFGEILAATEHFNEAYCIGKGSFGSVYHAKVPGGHSLAVKKLDVSETGDACWGISEKSFENEVRALTHVRHRNIVKLHGFCATGGYMYLVYERVERGSLGKVLYMGGERSGERFDWPARMRAIRGLASALAYLHHDCSPPMIHRDVSVNNVLLDAEYETRLSDFGTARFLAPGRSNCTSVAGSYGYMAPELAYLRVTTKCDVYSFGVVAMEILTGKFPGGLISSLYSLDEAQAGVGKSAALLLLRDLVDQRLDNPAEQMAAQVVFVFVVALSCVRTNPDARPDMRTVAQELSARRRSTLDKPFTAIMIGDLVSSRV</sequence>
<evidence type="ECO:0000256" key="10">
    <source>
        <dbReference type="ARBA" id="ARBA00023170"/>
    </source>
</evidence>
<dbReference type="Gene3D" id="3.80.10.10">
    <property type="entry name" value="Ribonuclease Inhibitor"/>
    <property type="match status" value="4"/>
</dbReference>
<dbReference type="AlphaFoldDB" id="A0A9R0QRV3"/>
<dbReference type="SUPFAM" id="SSF52058">
    <property type="entry name" value="L domain-like"/>
    <property type="match status" value="3"/>
</dbReference>
<dbReference type="Pfam" id="PF00560">
    <property type="entry name" value="LRR_1"/>
    <property type="match status" value="7"/>
</dbReference>
<evidence type="ECO:0000256" key="14">
    <source>
        <dbReference type="SAM" id="Phobius"/>
    </source>
</evidence>
<keyword evidence="4" id="KW-0433">Leucine-rich repeat</keyword>
<protein>
    <recommendedName>
        <fullName evidence="15">Protein kinase domain-containing protein</fullName>
    </recommendedName>
</protein>
<keyword evidence="6" id="KW-0732">Signal</keyword>
<keyword evidence="9 14" id="KW-0472">Membrane</keyword>
<dbReference type="SMART" id="SM00369">
    <property type="entry name" value="LRR_TYP"/>
    <property type="match status" value="9"/>
</dbReference>
<feature type="domain" description="Protein kinase" evidence="15">
    <location>
        <begin position="825"/>
        <end position="1117"/>
    </location>
</feature>
<reference evidence="16 17" key="1">
    <citation type="submission" date="2017-09" db="EMBL/GenBank/DDBJ databases">
        <authorList>
            <consortium name="International Durum Wheat Genome Sequencing Consortium (IDWGSC)"/>
            <person name="Milanesi L."/>
        </authorList>
    </citation>
    <scope>NUCLEOTIDE SEQUENCE [LARGE SCALE GENOMIC DNA]</scope>
    <source>
        <strain evidence="17">cv. Svevo</strain>
    </source>
</reference>
<keyword evidence="11" id="KW-0325">Glycoprotein</keyword>
<evidence type="ECO:0000256" key="6">
    <source>
        <dbReference type="ARBA" id="ARBA00022729"/>
    </source>
</evidence>
<comment type="similarity">
    <text evidence="2">Belongs to the RLP family.</text>
</comment>
<dbReference type="Gene3D" id="3.30.200.20">
    <property type="entry name" value="Phosphorylase Kinase, domain 1"/>
    <property type="match status" value="1"/>
</dbReference>
<dbReference type="InterPro" id="IPR011009">
    <property type="entry name" value="Kinase-like_dom_sf"/>
</dbReference>
<dbReference type="PROSITE" id="PS50011">
    <property type="entry name" value="PROTEIN_KINASE_DOM"/>
    <property type="match status" value="1"/>
</dbReference>
<dbReference type="Gramene" id="TRITD1Bv1G096600.1">
    <property type="protein sequence ID" value="TRITD1Bv1G096600.1"/>
    <property type="gene ID" value="TRITD1Bv1G096600"/>
</dbReference>
<evidence type="ECO:0000256" key="1">
    <source>
        <dbReference type="ARBA" id="ARBA00004251"/>
    </source>
</evidence>
<organism evidence="16 17">
    <name type="scientific">Triticum turgidum subsp. durum</name>
    <name type="common">Durum wheat</name>
    <name type="synonym">Triticum durum</name>
    <dbReference type="NCBI Taxonomy" id="4567"/>
    <lineage>
        <taxon>Eukaryota</taxon>
        <taxon>Viridiplantae</taxon>
        <taxon>Streptophyta</taxon>
        <taxon>Embryophyta</taxon>
        <taxon>Tracheophyta</taxon>
        <taxon>Spermatophyta</taxon>
        <taxon>Magnoliopsida</taxon>
        <taxon>Liliopsida</taxon>
        <taxon>Poales</taxon>
        <taxon>Poaceae</taxon>
        <taxon>BOP clade</taxon>
        <taxon>Pooideae</taxon>
        <taxon>Triticodae</taxon>
        <taxon>Triticeae</taxon>
        <taxon>Triticinae</taxon>
        <taxon>Triticum</taxon>
    </lineage>
</organism>
<evidence type="ECO:0000256" key="9">
    <source>
        <dbReference type="ARBA" id="ARBA00023136"/>
    </source>
</evidence>
<dbReference type="EMBL" id="LT934112">
    <property type="protein sequence ID" value="VAH16180.1"/>
    <property type="molecule type" value="Genomic_DNA"/>
</dbReference>
<dbReference type="FunFam" id="3.30.200.20:FF:000557">
    <property type="entry name" value="LRR receptor-like serine/threonine-protein kinase RPK2"/>
    <property type="match status" value="1"/>
</dbReference>
<dbReference type="InterPro" id="IPR000719">
    <property type="entry name" value="Prot_kinase_dom"/>
</dbReference>
<dbReference type="GO" id="GO:0009791">
    <property type="term" value="P:post-embryonic development"/>
    <property type="evidence" value="ECO:0007669"/>
    <property type="project" value="UniProtKB-ARBA"/>
</dbReference>
<dbReference type="FunFam" id="3.80.10.10:FF:000221">
    <property type="entry name" value="Leucine-rich repeat receptor-like protein kinase PXL1"/>
    <property type="match status" value="1"/>
</dbReference>
<proteinExistence type="inferred from homology"/>
<keyword evidence="5 14" id="KW-0812">Transmembrane</keyword>
<dbReference type="PANTHER" id="PTHR48052">
    <property type="entry name" value="UNNAMED PRODUCT"/>
    <property type="match status" value="1"/>
</dbReference>
<dbReference type="PROSITE" id="PS00109">
    <property type="entry name" value="PROTEIN_KINASE_TYR"/>
    <property type="match status" value="1"/>
</dbReference>
<dbReference type="FunFam" id="3.80.10.10:FF:000233">
    <property type="entry name" value="Leucine-rich repeat receptor-like protein kinase TDR"/>
    <property type="match status" value="1"/>
</dbReference>
<dbReference type="InterPro" id="IPR032675">
    <property type="entry name" value="LRR_dom_sf"/>
</dbReference>
<feature type="region of interest" description="Disordered" evidence="13">
    <location>
        <begin position="1"/>
        <end position="20"/>
    </location>
</feature>
<dbReference type="InterPro" id="IPR003591">
    <property type="entry name" value="Leu-rich_rpt_typical-subtyp"/>
</dbReference>
<dbReference type="FunFam" id="3.80.10.10:FF:000400">
    <property type="entry name" value="Nuclear pore complex protein NUP107"/>
    <property type="match status" value="1"/>
</dbReference>
<evidence type="ECO:0000256" key="8">
    <source>
        <dbReference type="ARBA" id="ARBA00022989"/>
    </source>
</evidence>
<evidence type="ECO:0000259" key="15">
    <source>
        <dbReference type="PROSITE" id="PS50011"/>
    </source>
</evidence>
<evidence type="ECO:0000256" key="3">
    <source>
        <dbReference type="ARBA" id="ARBA00022475"/>
    </source>
</evidence>
<dbReference type="SUPFAM" id="SSF56112">
    <property type="entry name" value="Protein kinase-like (PK-like)"/>
    <property type="match status" value="1"/>
</dbReference>